<dbReference type="Gene3D" id="3.90.220.20">
    <property type="entry name" value="DNA methylase specificity domains"/>
    <property type="match status" value="2"/>
</dbReference>
<dbReference type="EMBL" id="BAAAKW010000024">
    <property type="protein sequence ID" value="GAA1214786.1"/>
    <property type="molecule type" value="Genomic_DNA"/>
</dbReference>
<keyword evidence="6" id="KW-0255">Endonuclease</keyword>
<dbReference type="GO" id="GO:0004519">
    <property type="term" value="F:endonuclease activity"/>
    <property type="evidence" value="ECO:0007669"/>
    <property type="project" value="UniProtKB-KW"/>
</dbReference>
<dbReference type="PANTHER" id="PTHR43140:SF1">
    <property type="entry name" value="TYPE I RESTRICTION ENZYME ECOKI SPECIFICITY SUBUNIT"/>
    <property type="match status" value="1"/>
</dbReference>
<evidence type="ECO:0000256" key="3">
    <source>
        <dbReference type="ARBA" id="ARBA00023125"/>
    </source>
</evidence>
<keyword evidence="7" id="KW-1185">Reference proteome</keyword>
<evidence type="ECO:0000256" key="1">
    <source>
        <dbReference type="ARBA" id="ARBA00010923"/>
    </source>
</evidence>
<dbReference type="SUPFAM" id="SSF116734">
    <property type="entry name" value="DNA methylase specificity domain"/>
    <property type="match status" value="2"/>
</dbReference>
<gene>
    <name evidence="6" type="ORF">GCM10009655_12540</name>
</gene>
<dbReference type="Proteomes" id="UP001500943">
    <property type="component" value="Unassembled WGS sequence"/>
</dbReference>
<evidence type="ECO:0000313" key="7">
    <source>
        <dbReference type="Proteomes" id="UP001500943"/>
    </source>
</evidence>
<comment type="similarity">
    <text evidence="1">Belongs to the type-I restriction system S methylase family.</text>
</comment>
<feature type="domain" description="Type I restriction modification DNA specificity" evidence="5">
    <location>
        <begin position="214"/>
        <end position="377"/>
    </location>
</feature>
<dbReference type="CDD" id="cd17280">
    <property type="entry name" value="RMtype1_S_MspEN3ORF6650P_TRD2-CR2_like"/>
    <property type="match status" value="1"/>
</dbReference>
<keyword evidence="3" id="KW-0238">DNA-binding</keyword>
<organism evidence="6 7">
    <name type="scientific">Rhodoglobus aureus</name>
    <dbReference type="NCBI Taxonomy" id="191497"/>
    <lineage>
        <taxon>Bacteria</taxon>
        <taxon>Bacillati</taxon>
        <taxon>Actinomycetota</taxon>
        <taxon>Actinomycetes</taxon>
        <taxon>Micrococcales</taxon>
        <taxon>Microbacteriaceae</taxon>
        <taxon>Rhodoglobus</taxon>
    </lineage>
</organism>
<dbReference type="InterPro" id="IPR044946">
    <property type="entry name" value="Restrct_endonuc_typeI_TRD_sf"/>
</dbReference>
<name>A0ABP4G5P8_9MICO</name>
<keyword evidence="6" id="KW-0540">Nuclease</keyword>
<evidence type="ECO:0000259" key="5">
    <source>
        <dbReference type="Pfam" id="PF01420"/>
    </source>
</evidence>
<accession>A0ABP4G5P8</accession>
<sequence>MNETGRLKHAARAVDERRGNRDLPLMSVSMSRGVVRRSELTDDLPRAEDLSNYRVCHSDDLVINRMSAYQGALGRAKEIGVVSPDYLVLRFRSEVDPRYAEYLFLSQFMVGEMTSLLRGVGSPGLGTVRTPRVNWSDLGQLSVQWPQLDDQQQISKFLDVQTTKIDALISKQEQLIETLAERRQAVISHAVTKGLDPDAPMTDVAAKWVERIPVSWNMKRVSWLFGTVGSGTTPTSGNERYYGEGTPWVTTGELRETTILSTAKSVTGEALSNFSSLRVYGPGTLLIAMYGATIGRLGELGISACTNQACCAMAEPQGVLPRFVHYSLLAAKPHILVLAVGGGQPNINQEVIRALRLPTPGITEQQEIVDFLNRETSQIDGLSAKAREMIVVLKERRQALISAAVTGKIDVRGLS</sequence>
<dbReference type="PANTHER" id="PTHR43140">
    <property type="entry name" value="TYPE-1 RESTRICTION ENZYME ECOKI SPECIFICITY PROTEIN"/>
    <property type="match status" value="1"/>
</dbReference>
<proteinExistence type="inferred from homology"/>
<evidence type="ECO:0000256" key="2">
    <source>
        <dbReference type="ARBA" id="ARBA00022747"/>
    </source>
</evidence>
<keyword evidence="2" id="KW-0680">Restriction system</keyword>
<reference evidence="7" key="1">
    <citation type="journal article" date="2019" name="Int. J. Syst. Evol. Microbiol.">
        <title>The Global Catalogue of Microorganisms (GCM) 10K type strain sequencing project: providing services to taxonomists for standard genome sequencing and annotation.</title>
        <authorList>
            <consortium name="The Broad Institute Genomics Platform"/>
            <consortium name="The Broad Institute Genome Sequencing Center for Infectious Disease"/>
            <person name="Wu L."/>
            <person name="Ma J."/>
        </authorList>
    </citation>
    <scope>NUCLEOTIDE SEQUENCE [LARGE SCALE GENOMIC DNA]</scope>
    <source>
        <strain evidence="7">JCM 12762</strain>
    </source>
</reference>
<keyword evidence="6" id="KW-0378">Hydrolase</keyword>
<protein>
    <submittedName>
        <fullName evidence="6">Restriction endonuclease subunit S</fullName>
    </submittedName>
</protein>
<dbReference type="Gene3D" id="1.10.287.1120">
    <property type="entry name" value="Bipartite methylase S protein"/>
    <property type="match status" value="1"/>
</dbReference>
<evidence type="ECO:0000256" key="4">
    <source>
        <dbReference type="ARBA" id="ARBA00038652"/>
    </source>
</evidence>
<dbReference type="InterPro" id="IPR000055">
    <property type="entry name" value="Restrct_endonuc_typeI_TRD"/>
</dbReference>
<dbReference type="InterPro" id="IPR051212">
    <property type="entry name" value="Type-I_RE_S_subunit"/>
</dbReference>
<dbReference type="Pfam" id="PF01420">
    <property type="entry name" value="Methylase_S"/>
    <property type="match status" value="1"/>
</dbReference>
<comment type="caution">
    <text evidence="6">The sequence shown here is derived from an EMBL/GenBank/DDBJ whole genome shotgun (WGS) entry which is preliminary data.</text>
</comment>
<evidence type="ECO:0000313" key="6">
    <source>
        <dbReference type="EMBL" id="GAA1214786.1"/>
    </source>
</evidence>
<comment type="subunit">
    <text evidence="4">The methyltransferase is composed of M and S polypeptides.</text>
</comment>